<dbReference type="EMBL" id="NISI01000003">
    <property type="protein sequence ID" value="OWR04265.1"/>
    <property type="molecule type" value="Genomic_DNA"/>
</dbReference>
<gene>
    <name evidence="1" type="ORF">CDO81_11200</name>
</gene>
<dbReference type="InterPro" id="IPR006311">
    <property type="entry name" value="TAT_signal"/>
</dbReference>
<keyword evidence="2" id="KW-1185">Reference proteome</keyword>
<dbReference type="Gene3D" id="3.40.190.10">
    <property type="entry name" value="Periplasmic binding protein-like II"/>
    <property type="match status" value="2"/>
</dbReference>
<evidence type="ECO:0008006" key="3">
    <source>
        <dbReference type="Google" id="ProtNLM"/>
    </source>
</evidence>
<dbReference type="SUPFAM" id="SSF53850">
    <property type="entry name" value="Periplasmic binding protein-like II"/>
    <property type="match status" value="1"/>
</dbReference>
<dbReference type="Proteomes" id="UP000197446">
    <property type="component" value="Unassembled WGS sequence"/>
</dbReference>
<dbReference type="AlphaFoldDB" id="A0A254N8D6"/>
<sequence>MVQDERRRRFIGRALAASAAGLPLLQPQATWALSKTLPDTLRFAVSDSWVPPYVVRAQGEPVSGLMLDLIHLVAQAAPARAVLVKLPSQRIDAAIHDGEVDLHCLISPTWYGPEGPPGRLGPALLVLEDVLVTREPGPPLELPAQRGLRVGTVLGYRYDSLQSGFDVGALRREDAPSPWHMLEKLRLGRTEAAVCDRRVLAHYNAARPEAERLHVRQRVARMPTYACVSPRSAWPLDLLLQVLQRVVKQPPMKRLLAG</sequence>
<evidence type="ECO:0000313" key="1">
    <source>
        <dbReference type="EMBL" id="OWR04265.1"/>
    </source>
</evidence>
<protein>
    <recommendedName>
        <fullName evidence="3">Solute-binding protein family 3/N-terminal domain-containing protein</fullName>
    </recommendedName>
</protein>
<comment type="caution">
    <text evidence="1">The sequence shown here is derived from an EMBL/GenBank/DDBJ whole genome shotgun (WGS) entry which is preliminary data.</text>
</comment>
<organism evidence="1 2">
    <name type="scientific">Roseateles puraquae</name>
    <dbReference type="NCBI Taxonomy" id="431059"/>
    <lineage>
        <taxon>Bacteria</taxon>
        <taxon>Pseudomonadati</taxon>
        <taxon>Pseudomonadota</taxon>
        <taxon>Betaproteobacteria</taxon>
        <taxon>Burkholderiales</taxon>
        <taxon>Sphaerotilaceae</taxon>
        <taxon>Roseateles</taxon>
    </lineage>
</organism>
<accession>A0A254N8D6</accession>
<evidence type="ECO:0000313" key="2">
    <source>
        <dbReference type="Proteomes" id="UP000197446"/>
    </source>
</evidence>
<dbReference type="OrthoDB" id="8581336at2"/>
<proteinExistence type="predicted"/>
<name>A0A254N8D6_9BURK</name>
<dbReference type="RefSeq" id="WP_088483286.1">
    <property type="nucleotide sequence ID" value="NZ_NISI01000003.1"/>
</dbReference>
<dbReference type="PROSITE" id="PS51318">
    <property type="entry name" value="TAT"/>
    <property type="match status" value="1"/>
</dbReference>
<reference evidence="1 2" key="1">
    <citation type="journal article" date="2007" name="Int. J. Syst. Evol. Microbiol.">
        <title>Description of Pelomonas aquatica sp. nov. and Pelomonas puraquae sp. nov., isolated from industrial and haemodialysis water.</title>
        <authorList>
            <person name="Gomila M."/>
            <person name="Bowien B."/>
            <person name="Falsen E."/>
            <person name="Moore E.R."/>
            <person name="Lalucat J."/>
        </authorList>
    </citation>
    <scope>NUCLEOTIDE SEQUENCE [LARGE SCALE GENOMIC DNA]</scope>
    <source>
        <strain evidence="1 2">CCUG 52769</strain>
    </source>
</reference>